<proteinExistence type="predicted"/>
<accession>A0A4R4B9B3</accession>
<evidence type="ECO:0000313" key="3">
    <source>
        <dbReference type="Proteomes" id="UP000295285"/>
    </source>
</evidence>
<dbReference type="EMBL" id="SMDG01000015">
    <property type="protein sequence ID" value="TCW51641.1"/>
    <property type="molecule type" value="Genomic_DNA"/>
</dbReference>
<dbReference type="InterPro" id="IPR021631">
    <property type="entry name" value="DUF3238"/>
</dbReference>
<protein>
    <submittedName>
        <fullName evidence="2">Uncharacterized protein DUF3238</fullName>
    </submittedName>
</protein>
<evidence type="ECO:0000313" key="2">
    <source>
        <dbReference type="EMBL" id="TCW51641.1"/>
    </source>
</evidence>
<organism evidence="2 3">
    <name type="scientific">Bacillus thuringiensis</name>
    <dbReference type="NCBI Taxonomy" id="1428"/>
    <lineage>
        <taxon>Bacteria</taxon>
        <taxon>Bacillati</taxon>
        <taxon>Bacillota</taxon>
        <taxon>Bacilli</taxon>
        <taxon>Bacillales</taxon>
        <taxon>Bacillaceae</taxon>
        <taxon>Bacillus</taxon>
        <taxon>Bacillus cereus group</taxon>
    </lineage>
</organism>
<gene>
    <name evidence="2" type="ORF">EC910_115129</name>
</gene>
<comment type="caution">
    <text evidence="2">The sequence shown here is derived from an EMBL/GenBank/DDBJ whole genome shotgun (WGS) entry which is preliminary data.</text>
</comment>
<reference evidence="2 3" key="1">
    <citation type="submission" date="2019-03" db="EMBL/GenBank/DDBJ databases">
        <title>Above-ground endophytic microbial communities from plants in different locations in the United States.</title>
        <authorList>
            <person name="Frank C."/>
        </authorList>
    </citation>
    <scope>NUCLEOTIDE SEQUENCE [LARGE SCALE GENOMIC DNA]</scope>
    <source>
        <strain evidence="2 3">LP_2_YM</strain>
    </source>
</reference>
<feature type="region of interest" description="Disordered" evidence="1">
    <location>
        <begin position="41"/>
        <end position="60"/>
    </location>
</feature>
<dbReference type="Proteomes" id="UP000295285">
    <property type="component" value="Unassembled WGS sequence"/>
</dbReference>
<evidence type="ECO:0000256" key="1">
    <source>
        <dbReference type="SAM" id="MobiDB-lite"/>
    </source>
</evidence>
<sequence length="60" mass="6953">MKKDGSINIQGEQDGFPCFEFYKQVDFGSFEQIYTHDFRETGDTPEALGGEMDYSFTKRL</sequence>
<name>A0A4R4B9B3_BACTU</name>
<dbReference type="AlphaFoldDB" id="A0A4R4B9B3"/>
<dbReference type="Pfam" id="PF11579">
    <property type="entry name" value="DUF3238"/>
    <property type="match status" value="1"/>
</dbReference>